<keyword evidence="2" id="KW-0472">Membrane</keyword>
<feature type="region of interest" description="Disordered" evidence="1">
    <location>
        <begin position="1"/>
        <end position="76"/>
    </location>
</feature>
<feature type="transmembrane region" description="Helical" evidence="2">
    <location>
        <begin position="134"/>
        <end position="153"/>
    </location>
</feature>
<gene>
    <name evidence="3" type="ORF">EW146_g5004</name>
</gene>
<comment type="caution">
    <text evidence="3">The sequence shown here is derived from an EMBL/GenBank/DDBJ whole genome shotgun (WGS) entry which is preliminary data.</text>
</comment>
<accession>A0A4S4LSS6</accession>
<evidence type="ECO:0000313" key="3">
    <source>
        <dbReference type="EMBL" id="THH15476.1"/>
    </source>
</evidence>
<protein>
    <submittedName>
        <fullName evidence="3">Uncharacterized protein</fullName>
    </submittedName>
</protein>
<keyword evidence="4" id="KW-1185">Reference proteome</keyword>
<evidence type="ECO:0000256" key="2">
    <source>
        <dbReference type="SAM" id="Phobius"/>
    </source>
</evidence>
<feature type="compositionally biased region" description="Basic and acidic residues" evidence="1">
    <location>
        <begin position="60"/>
        <end position="76"/>
    </location>
</feature>
<dbReference type="EMBL" id="SGPL01000208">
    <property type="protein sequence ID" value="THH15476.1"/>
    <property type="molecule type" value="Genomic_DNA"/>
</dbReference>
<organism evidence="3 4">
    <name type="scientific">Bondarzewia mesenterica</name>
    <dbReference type="NCBI Taxonomy" id="1095465"/>
    <lineage>
        <taxon>Eukaryota</taxon>
        <taxon>Fungi</taxon>
        <taxon>Dikarya</taxon>
        <taxon>Basidiomycota</taxon>
        <taxon>Agaricomycotina</taxon>
        <taxon>Agaricomycetes</taxon>
        <taxon>Russulales</taxon>
        <taxon>Bondarzewiaceae</taxon>
        <taxon>Bondarzewia</taxon>
    </lineage>
</organism>
<name>A0A4S4LSS6_9AGAM</name>
<evidence type="ECO:0000313" key="4">
    <source>
        <dbReference type="Proteomes" id="UP000310158"/>
    </source>
</evidence>
<feature type="transmembrane region" description="Helical" evidence="2">
    <location>
        <begin position="188"/>
        <end position="210"/>
    </location>
</feature>
<dbReference type="Proteomes" id="UP000310158">
    <property type="component" value="Unassembled WGS sequence"/>
</dbReference>
<proteinExistence type="predicted"/>
<dbReference type="OrthoDB" id="2553651at2759"/>
<evidence type="ECO:0000256" key="1">
    <source>
        <dbReference type="SAM" id="MobiDB-lite"/>
    </source>
</evidence>
<reference evidence="3 4" key="1">
    <citation type="submission" date="2019-02" db="EMBL/GenBank/DDBJ databases">
        <title>Genome sequencing of the rare red list fungi Bondarzewia mesenterica.</title>
        <authorList>
            <person name="Buettner E."/>
            <person name="Kellner H."/>
        </authorList>
    </citation>
    <scope>NUCLEOTIDE SEQUENCE [LARGE SCALE GENOMIC DNA]</scope>
    <source>
        <strain evidence="3 4">DSM 108281</strain>
    </source>
</reference>
<dbReference type="AlphaFoldDB" id="A0A4S4LSS6"/>
<sequence>MSYASVAAQNAPPLSEQPQPDPVLLNTGAPEPTAPADDAAKVNVVPSDFKENPTTITSEAGKDLAKGDESEKPEAHDRVHEFEAEGYHYWHVAKEYLLRPAVAGGLVGIVNLGLFAGAGYAYYTHPSLRRDTKVIASTAAVAAVLLGGEGYAAEKFRESPRGQEEERKARKEGSLIYRHAREQILRPGVLGGIVGLINVGILGTVGYFAYTNWDRPHWDRRTVSAVSVGLLTLWGGEG</sequence>
<keyword evidence="2" id="KW-1133">Transmembrane helix</keyword>
<keyword evidence="2" id="KW-0812">Transmembrane</keyword>
<feature type="transmembrane region" description="Helical" evidence="2">
    <location>
        <begin position="101"/>
        <end position="122"/>
    </location>
</feature>